<proteinExistence type="evidence at transcript level"/>
<dbReference type="AlphaFoldDB" id="A0A0K8RAS5"/>
<dbReference type="EMBL" id="GADI01005642">
    <property type="protein sequence ID" value="JAA68166.1"/>
    <property type="molecule type" value="mRNA"/>
</dbReference>
<organism evidence="1">
    <name type="scientific">Ixodes ricinus</name>
    <name type="common">Common tick</name>
    <name type="synonym">Acarus ricinus</name>
    <dbReference type="NCBI Taxonomy" id="34613"/>
    <lineage>
        <taxon>Eukaryota</taxon>
        <taxon>Metazoa</taxon>
        <taxon>Ecdysozoa</taxon>
        <taxon>Arthropoda</taxon>
        <taxon>Chelicerata</taxon>
        <taxon>Arachnida</taxon>
        <taxon>Acari</taxon>
        <taxon>Parasitiformes</taxon>
        <taxon>Ixodida</taxon>
        <taxon>Ixodoidea</taxon>
        <taxon>Ixodidae</taxon>
        <taxon>Ixodinae</taxon>
        <taxon>Ixodes</taxon>
    </lineage>
</organism>
<reference evidence="1" key="1">
    <citation type="submission" date="2012-12" db="EMBL/GenBank/DDBJ databases">
        <title>Identification and characterization of a phenylalanine ammonia-lyase gene family in Isatis indigotica Fort.</title>
        <authorList>
            <person name="Liu Q."/>
            <person name="Chen J."/>
            <person name="Zhou X."/>
            <person name="Di P."/>
            <person name="Xiao Y."/>
            <person name="Xuan H."/>
            <person name="Zhang L."/>
            <person name="Chen W."/>
        </authorList>
    </citation>
    <scope>NUCLEOTIDE SEQUENCE</scope>
    <source>
        <tissue evidence="1">Salivary gland</tissue>
    </source>
</reference>
<evidence type="ECO:0000313" key="1">
    <source>
        <dbReference type="EMBL" id="JAA68166.1"/>
    </source>
</evidence>
<accession>A0A0K8RAS5</accession>
<name>A0A0K8RAS5_IXORI</name>
<protein>
    <submittedName>
        <fullName evidence="1">Putative vacuolar protein</fullName>
    </submittedName>
</protein>
<sequence length="137" mass="15327">MLANLCFNRDFGTEAAAVACEVRGDLKRLLHGLFNFLRKVLGLGKVLDMDELPGLFSAKEGLLLGLLEQDLDTLLRQRGRRLHFVPRVGPLRVPLAKHVTPRDEHQSPVRHKDHIPPFVTDVQVSHISVCLCQLAPP</sequence>